<comment type="similarity">
    <text evidence="1">Belongs to the plant LTP family. B11E subfamily.</text>
</comment>
<feature type="domain" description="Bifunctional inhibitor/plant lipid transfer protein/seed storage helical" evidence="5">
    <location>
        <begin position="38"/>
        <end position="103"/>
    </location>
</feature>
<accession>A0AAV5D3V9</accession>
<dbReference type="InterPro" id="IPR016140">
    <property type="entry name" value="Bifunc_inhib/LTP/seed_store"/>
</dbReference>
<dbReference type="Pfam" id="PF00234">
    <property type="entry name" value="Tryp_alpha_amyl"/>
    <property type="match status" value="1"/>
</dbReference>
<evidence type="ECO:0000256" key="3">
    <source>
        <dbReference type="ARBA" id="ARBA00023121"/>
    </source>
</evidence>
<reference evidence="6" key="2">
    <citation type="submission" date="2021-12" db="EMBL/GenBank/DDBJ databases">
        <title>Resequencing data analysis of finger millet.</title>
        <authorList>
            <person name="Hatakeyama M."/>
            <person name="Aluri S."/>
            <person name="Balachadran M.T."/>
            <person name="Sivarajan S.R."/>
            <person name="Poveda L."/>
            <person name="Shimizu-Inatsugi R."/>
            <person name="Schlapbach R."/>
            <person name="Sreeman S.M."/>
            <person name="Shimizu K.K."/>
        </authorList>
    </citation>
    <scope>NUCLEOTIDE SEQUENCE</scope>
</reference>
<dbReference type="InterPro" id="IPR036312">
    <property type="entry name" value="Bifun_inhib/LTP/seed_sf"/>
</dbReference>
<keyword evidence="7" id="KW-1185">Reference proteome</keyword>
<dbReference type="SUPFAM" id="SSF47699">
    <property type="entry name" value="Bifunctional inhibitor/lipid-transfer protein/seed storage 2S albumin"/>
    <property type="match status" value="1"/>
</dbReference>
<dbReference type="GO" id="GO:0006869">
    <property type="term" value="P:lipid transport"/>
    <property type="evidence" value="ECO:0007669"/>
    <property type="project" value="InterPro"/>
</dbReference>
<reference evidence="6" key="1">
    <citation type="journal article" date="2018" name="DNA Res.">
        <title>Multiple hybrid de novo genome assembly of finger millet, an orphan allotetraploid crop.</title>
        <authorList>
            <person name="Hatakeyama M."/>
            <person name="Aluri S."/>
            <person name="Balachadran M.T."/>
            <person name="Sivarajan S.R."/>
            <person name="Patrignani A."/>
            <person name="Gruter S."/>
            <person name="Poveda L."/>
            <person name="Shimizu-Inatsugi R."/>
            <person name="Baeten J."/>
            <person name="Francoijs K.J."/>
            <person name="Nataraja K.N."/>
            <person name="Reddy Y.A.N."/>
            <person name="Phadnis S."/>
            <person name="Ravikumar R.L."/>
            <person name="Schlapbach R."/>
            <person name="Sreeman S.M."/>
            <person name="Shimizu K.K."/>
        </authorList>
    </citation>
    <scope>NUCLEOTIDE SEQUENCE</scope>
</reference>
<dbReference type="SMART" id="SM00499">
    <property type="entry name" value="AAI"/>
    <property type="match status" value="1"/>
</dbReference>
<dbReference type="Proteomes" id="UP001054889">
    <property type="component" value="Unassembled WGS sequence"/>
</dbReference>
<protein>
    <recommendedName>
        <fullName evidence="5">Bifunctional inhibitor/plant lipid transfer protein/seed storage helical domain-containing protein</fullName>
    </recommendedName>
</protein>
<dbReference type="Gene3D" id="1.10.110.10">
    <property type="entry name" value="Plant lipid-transfer and hydrophobic proteins"/>
    <property type="match status" value="1"/>
</dbReference>
<dbReference type="EMBL" id="BQKI01000011">
    <property type="protein sequence ID" value="GJN04947.1"/>
    <property type="molecule type" value="Genomic_DNA"/>
</dbReference>
<organism evidence="6 7">
    <name type="scientific">Eleusine coracana subsp. coracana</name>
    <dbReference type="NCBI Taxonomy" id="191504"/>
    <lineage>
        <taxon>Eukaryota</taxon>
        <taxon>Viridiplantae</taxon>
        <taxon>Streptophyta</taxon>
        <taxon>Embryophyta</taxon>
        <taxon>Tracheophyta</taxon>
        <taxon>Spermatophyta</taxon>
        <taxon>Magnoliopsida</taxon>
        <taxon>Liliopsida</taxon>
        <taxon>Poales</taxon>
        <taxon>Poaceae</taxon>
        <taxon>PACMAD clade</taxon>
        <taxon>Chloridoideae</taxon>
        <taxon>Cynodonteae</taxon>
        <taxon>Eleusininae</taxon>
        <taxon>Eleusine</taxon>
    </lineage>
</organism>
<name>A0AAV5D3V9_ELECO</name>
<evidence type="ECO:0000313" key="6">
    <source>
        <dbReference type="EMBL" id="GJN04947.1"/>
    </source>
</evidence>
<evidence type="ECO:0000256" key="2">
    <source>
        <dbReference type="ARBA" id="ARBA00022448"/>
    </source>
</evidence>
<evidence type="ECO:0000259" key="5">
    <source>
        <dbReference type="SMART" id="SM00499"/>
    </source>
</evidence>
<dbReference type="InterPro" id="IPR033872">
    <property type="entry name" value="nsLTP2"/>
</dbReference>
<dbReference type="GO" id="GO:0008289">
    <property type="term" value="F:lipid binding"/>
    <property type="evidence" value="ECO:0007669"/>
    <property type="project" value="UniProtKB-KW"/>
</dbReference>
<keyword evidence="4" id="KW-0732">Signal</keyword>
<gene>
    <name evidence="6" type="primary">ga22532</name>
    <name evidence="6" type="ORF">PR202_ga22532</name>
</gene>
<evidence type="ECO:0000256" key="4">
    <source>
        <dbReference type="SAM" id="SignalP"/>
    </source>
</evidence>
<keyword evidence="3" id="KW-0446">Lipid-binding</keyword>
<feature type="chain" id="PRO_5043652290" description="Bifunctional inhibitor/plant lipid transfer protein/seed storage helical domain-containing protein" evidence="4">
    <location>
        <begin position="32"/>
        <end position="104"/>
    </location>
</feature>
<feature type="signal peptide" evidence="4">
    <location>
        <begin position="1"/>
        <end position="31"/>
    </location>
</feature>
<sequence>MAMTKPSSLSAAFLLLLLLLLVMMMIATAFASTTTPACNPTQLTPCAGPVLFGGPVSPACCVALDAQRACLCGYARSPNYGSYVRSPNAARLFAVCRIPLPRCR</sequence>
<evidence type="ECO:0000313" key="7">
    <source>
        <dbReference type="Proteomes" id="UP001054889"/>
    </source>
</evidence>
<dbReference type="CDD" id="cd01959">
    <property type="entry name" value="nsLTP2"/>
    <property type="match status" value="1"/>
</dbReference>
<proteinExistence type="inferred from homology"/>
<dbReference type="PANTHER" id="PTHR33214:SF23">
    <property type="entry name" value="NON-SPECIFIC LIPID-TRANSFER PROTEIN 2-RELATED"/>
    <property type="match status" value="1"/>
</dbReference>
<dbReference type="AlphaFoldDB" id="A0AAV5D3V9"/>
<keyword evidence="2" id="KW-0813">Transport</keyword>
<dbReference type="PANTHER" id="PTHR33214">
    <property type="entry name" value="BIFUNCTIONAL INHIBITOR/LIPID-TRANSFER PROTEIN/SEED STORAGE 2S ALBUMIN SUPERFAMILY PROTEIN"/>
    <property type="match status" value="1"/>
</dbReference>
<comment type="caution">
    <text evidence="6">The sequence shown here is derived from an EMBL/GenBank/DDBJ whole genome shotgun (WGS) entry which is preliminary data.</text>
</comment>
<evidence type="ECO:0000256" key="1">
    <source>
        <dbReference type="ARBA" id="ARBA00009707"/>
    </source>
</evidence>